<evidence type="ECO:0000256" key="1">
    <source>
        <dbReference type="SAM" id="MobiDB-lite"/>
    </source>
</evidence>
<evidence type="ECO:0000313" key="3">
    <source>
        <dbReference type="Proteomes" id="UP000077856"/>
    </source>
</evidence>
<name>A0A160M8N6_9BACI</name>
<dbReference type="RefSeq" id="WP_019381502.1">
    <property type="nucleotide sequence ID" value="NZ_CP015506.1"/>
</dbReference>
<dbReference type="EMBL" id="CP015506">
    <property type="protein sequence ID" value="AND39006.1"/>
    <property type="molecule type" value="Genomic_DNA"/>
</dbReference>
<sequence>MGYILPVPSYQYSQYAEREIGTKYDPFHFVPVSKISAQSNSKDFRHELPLNIQRRLTKSNPQQRADNQTRSTRKKAEETYGELTGKGRYISECI</sequence>
<proteinExistence type="predicted"/>
<organism evidence="2 3">
    <name type="scientific">Cytobacillus oceanisediminis 2691</name>
    <dbReference type="NCBI Taxonomy" id="1196031"/>
    <lineage>
        <taxon>Bacteria</taxon>
        <taxon>Bacillati</taxon>
        <taxon>Bacillota</taxon>
        <taxon>Bacilli</taxon>
        <taxon>Bacillales</taxon>
        <taxon>Bacillaceae</taxon>
        <taxon>Cytobacillus</taxon>
    </lineage>
</organism>
<accession>A0A160M8N6</accession>
<dbReference type="Proteomes" id="UP000077856">
    <property type="component" value="Chromosome"/>
</dbReference>
<feature type="compositionally biased region" description="Polar residues" evidence="1">
    <location>
        <begin position="58"/>
        <end position="70"/>
    </location>
</feature>
<gene>
    <name evidence="2" type="ORF">A361_07700</name>
</gene>
<feature type="region of interest" description="Disordered" evidence="1">
    <location>
        <begin position="53"/>
        <end position="79"/>
    </location>
</feature>
<dbReference type="eggNOG" id="ENOG5030D0T">
    <property type="taxonomic scope" value="Bacteria"/>
</dbReference>
<dbReference type="KEGG" id="bon:A361_07700"/>
<reference evidence="2 3" key="1">
    <citation type="submission" date="2016-04" db="EMBL/GenBank/DDBJ databases">
        <title>Complete genome sequence of Bacillus oceanisediminis strain 2691.</title>
        <authorList>
            <person name="Jeong H."/>
            <person name="Kim H.J."/>
            <person name="Lee D.-W."/>
        </authorList>
    </citation>
    <scope>NUCLEOTIDE SEQUENCE [LARGE SCALE GENOMIC DNA]</scope>
    <source>
        <strain evidence="2 3">2691</strain>
    </source>
</reference>
<dbReference type="AlphaFoldDB" id="A0A160M8N6"/>
<evidence type="ECO:0000313" key="2">
    <source>
        <dbReference type="EMBL" id="AND39006.1"/>
    </source>
</evidence>
<protein>
    <submittedName>
        <fullName evidence="2">Uncharacterized protein</fullName>
    </submittedName>
</protein>